<keyword evidence="2" id="KW-1185">Reference proteome</keyword>
<organism evidence="1 2">
    <name type="scientific">Streptantibioticus parmotrematis</name>
    <dbReference type="NCBI Taxonomy" id="2873249"/>
    <lineage>
        <taxon>Bacteria</taxon>
        <taxon>Bacillati</taxon>
        <taxon>Actinomycetota</taxon>
        <taxon>Actinomycetes</taxon>
        <taxon>Kitasatosporales</taxon>
        <taxon>Streptomycetaceae</taxon>
        <taxon>Streptantibioticus</taxon>
    </lineage>
</organism>
<dbReference type="GO" id="GO:0008168">
    <property type="term" value="F:methyltransferase activity"/>
    <property type="evidence" value="ECO:0007669"/>
    <property type="project" value="UniProtKB-KW"/>
</dbReference>
<dbReference type="Proteomes" id="UP001198565">
    <property type="component" value="Unassembled WGS sequence"/>
</dbReference>
<dbReference type="PANTHER" id="PTHR43861:SF1">
    <property type="entry name" value="TRANS-ACONITATE 2-METHYLTRANSFERASE"/>
    <property type="match status" value="1"/>
</dbReference>
<reference evidence="1 2" key="1">
    <citation type="submission" date="2021-08" db="EMBL/GenBank/DDBJ databases">
        <title>Streptomyces sp. PTM05 isolated from lichen.</title>
        <authorList>
            <person name="Somphong A."/>
            <person name="Phongsopitanun W."/>
            <person name="Tanasupawat S."/>
        </authorList>
    </citation>
    <scope>NUCLEOTIDE SEQUENCE [LARGE SCALE GENOMIC DNA]</scope>
    <source>
        <strain evidence="1 2">Ptm05</strain>
    </source>
</reference>
<dbReference type="RefSeq" id="WP_222979775.1">
    <property type="nucleotide sequence ID" value="NZ_JAINVZ010000013.1"/>
</dbReference>
<dbReference type="Gene3D" id="3.40.50.150">
    <property type="entry name" value="Vaccinia Virus protein VP39"/>
    <property type="match status" value="1"/>
</dbReference>
<comment type="caution">
    <text evidence="1">The sequence shown here is derived from an EMBL/GenBank/DDBJ whole genome shotgun (WGS) entry which is preliminary data.</text>
</comment>
<dbReference type="SUPFAM" id="SSF53335">
    <property type="entry name" value="S-adenosyl-L-methionine-dependent methyltransferases"/>
    <property type="match status" value="1"/>
</dbReference>
<dbReference type="CDD" id="cd02440">
    <property type="entry name" value="AdoMet_MTases"/>
    <property type="match status" value="1"/>
</dbReference>
<evidence type="ECO:0000313" key="2">
    <source>
        <dbReference type="Proteomes" id="UP001198565"/>
    </source>
</evidence>
<name>A0ABS7QWG4_9ACTN</name>
<dbReference type="InterPro" id="IPR029063">
    <property type="entry name" value="SAM-dependent_MTases_sf"/>
</dbReference>
<dbReference type="GO" id="GO:0032259">
    <property type="term" value="P:methylation"/>
    <property type="evidence" value="ECO:0007669"/>
    <property type="project" value="UniProtKB-KW"/>
</dbReference>
<accession>A0ABS7QWG4</accession>
<proteinExistence type="predicted"/>
<sequence length="263" mass="29638">MPITLSPDEYAAAWRLITDSTWHDKNIEEVLVSKVLPGLRERPTLLDVGAGSGIVARRLAPHFGRITLVEQNPSQIEPNREELKRAGVRIFDGPFGEFDDPERYDVVLCSHVLYHVPRARWTDFIGRMLSFVRPGGVCVVVLVGGPTAGHGRYTTHHAMRQDFTDAAVNSQMLTGELGAMGLAYTVVSTENPWSTSTLDDMYAVCRFVVYEDCLTPEQLEQMSERQLMTLELRIREHAQDCPRVGGRYQLEMEDSIVLVPRPR</sequence>
<evidence type="ECO:0000313" key="1">
    <source>
        <dbReference type="EMBL" id="MBY8887014.1"/>
    </source>
</evidence>
<dbReference type="Pfam" id="PF13489">
    <property type="entry name" value="Methyltransf_23"/>
    <property type="match status" value="1"/>
</dbReference>
<gene>
    <name evidence="1" type="ORF">K7472_19465</name>
</gene>
<protein>
    <submittedName>
        <fullName evidence="1">Class I SAM-dependent methyltransferase</fullName>
    </submittedName>
</protein>
<dbReference type="PANTHER" id="PTHR43861">
    <property type="entry name" value="TRANS-ACONITATE 2-METHYLTRANSFERASE-RELATED"/>
    <property type="match status" value="1"/>
</dbReference>
<keyword evidence="1" id="KW-0489">Methyltransferase</keyword>
<keyword evidence="1" id="KW-0808">Transferase</keyword>
<dbReference type="EMBL" id="JAINVZ010000013">
    <property type="protein sequence ID" value="MBY8887014.1"/>
    <property type="molecule type" value="Genomic_DNA"/>
</dbReference>